<dbReference type="NCBIfam" id="TIGR00964">
    <property type="entry name" value="secE_bact"/>
    <property type="match status" value="1"/>
</dbReference>
<dbReference type="Pfam" id="PF00584">
    <property type="entry name" value="SecE"/>
    <property type="match status" value="1"/>
</dbReference>
<dbReference type="GO" id="GO:0043952">
    <property type="term" value="P:protein transport by the Sec complex"/>
    <property type="evidence" value="ECO:0007669"/>
    <property type="project" value="UniProtKB-UniRule"/>
</dbReference>
<evidence type="ECO:0000313" key="11">
    <source>
        <dbReference type="Proteomes" id="UP000231503"/>
    </source>
</evidence>
<dbReference type="PANTHER" id="PTHR33910">
    <property type="entry name" value="PROTEIN TRANSLOCASE SUBUNIT SECE"/>
    <property type="match status" value="1"/>
</dbReference>
<evidence type="ECO:0000256" key="7">
    <source>
        <dbReference type="ARBA" id="ARBA00023010"/>
    </source>
</evidence>
<dbReference type="GO" id="GO:0065002">
    <property type="term" value="P:intracellular protein transmembrane transport"/>
    <property type="evidence" value="ECO:0007669"/>
    <property type="project" value="UniProtKB-UniRule"/>
</dbReference>
<evidence type="ECO:0000256" key="8">
    <source>
        <dbReference type="ARBA" id="ARBA00023136"/>
    </source>
</evidence>
<name>A0A2H0TEP1_9BACT</name>
<dbReference type="InterPro" id="IPR001901">
    <property type="entry name" value="Translocase_SecE/Sec61-g"/>
</dbReference>
<proteinExistence type="inferred from homology"/>
<dbReference type="HAMAP" id="MF_00422">
    <property type="entry name" value="SecE"/>
    <property type="match status" value="1"/>
</dbReference>
<keyword evidence="2 9" id="KW-0813">Transport</keyword>
<evidence type="ECO:0000256" key="4">
    <source>
        <dbReference type="ARBA" id="ARBA00022692"/>
    </source>
</evidence>
<keyword evidence="8 9" id="KW-0472">Membrane</keyword>
<accession>A0A2H0TEP1</accession>
<comment type="subunit">
    <text evidence="9">Component of the Sec protein translocase complex. Heterotrimer consisting of SecY, SecE and SecG subunits. The heterotrimers can form oligomers, although 1 heterotrimer is thought to be able to translocate proteins. Interacts with the ribosome. Interacts with SecDF, and other proteins may be involved. Interacts with SecA.</text>
</comment>
<feature type="transmembrane region" description="Helical" evidence="9">
    <location>
        <begin position="29"/>
        <end position="51"/>
    </location>
</feature>
<gene>
    <name evidence="9" type="primary">secE</name>
    <name evidence="10" type="ORF">COU47_00520</name>
</gene>
<keyword evidence="7 9" id="KW-0811">Translocation</keyword>
<evidence type="ECO:0000256" key="2">
    <source>
        <dbReference type="ARBA" id="ARBA00022448"/>
    </source>
</evidence>
<evidence type="ECO:0000256" key="1">
    <source>
        <dbReference type="ARBA" id="ARBA00004370"/>
    </source>
</evidence>
<dbReference type="PANTHER" id="PTHR33910:SF1">
    <property type="entry name" value="PROTEIN TRANSLOCASE SUBUNIT SECE"/>
    <property type="match status" value="1"/>
</dbReference>
<evidence type="ECO:0000256" key="9">
    <source>
        <dbReference type="HAMAP-Rule" id="MF_00422"/>
    </source>
</evidence>
<comment type="similarity">
    <text evidence="9">Belongs to the SecE/SEC61-gamma family.</text>
</comment>
<protein>
    <recommendedName>
        <fullName evidence="9">Protein translocase subunit SecE</fullName>
    </recommendedName>
</protein>
<dbReference type="Gene3D" id="1.20.5.1030">
    <property type="entry name" value="Preprotein translocase secy subunit"/>
    <property type="match status" value="1"/>
</dbReference>
<dbReference type="GO" id="GO:0005886">
    <property type="term" value="C:plasma membrane"/>
    <property type="evidence" value="ECO:0007669"/>
    <property type="project" value="UniProtKB-SubCell"/>
</dbReference>
<dbReference type="GO" id="GO:0009306">
    <property type="term" value="P:protein secretion"/>
    <property type="evidence" value="ECO:0007669"/>
    <property type="project" value="UniProtKB-UniRule"/>
</dbReference>
<dbReference type="GO" id="GO:0006605">
    <property type="term" value="P:protein targeting"/>
    <property type="evidence" value="ECO:0007669"/>
    <property type="project" value="UniProtKB-UniRule"/>
</dbReference>
<sequence>MQKLVDYVKGSRLELKQVTWPTRAETTRYTILVIGISIAIALFLGVLDFAFTSILEVLL</sequence>
<evidence type="ECO:0000256" key="3">
    <source>
        <dbReference type="ARBA" id="ARBA00022475"/>
    </source>
</evidence>
<keyword evidence="4 9" id="KW-0812">Transmembrane</keyword>
<keyword evidence="5 9" id="KW-0653">Protein transport</keyword>
<keyword evidence="6 9" id="KW-1133">Transmembrane helix</keyword>
<organism evidence="10 11">
    <name type="scientific">Candidatus Niyogibacteria bacterium CG10_big_fil_rev_8_21_14_0_10_46_36</name>
    <dbReference type="NCBI Taxonomy" id="1974726"/>
    <lineage>
        <taxon>Bacteria</taxon>
        <taxon>Candidatus Niyogiibacteriota</taxon>
    </lineage>
</organism>
<dbReference type="GO" id="GO:0008320">
    <property type="term" value="F:protein transmembrane transporter activity"/>
    <property type="evidence" value="ECO:0007669"/>
    <property type="project" value="UniProtKB-UniRule"/>
</dbReference>
<dbReference type="AlphaFoldDB" id="A0A2H0TEP1"/>
<comment type="caution">
    <text evidence="10">The sequence shown here is derived from an EMBL/GenBank/DDBJ whole genome shotgun (WGS) entry which is preliminary data.</text>
</comment>
<comment type="subcellular location">
    <subcellularLocation>
        <location evidence="9">Cell membrane</location>
        <topology evidence="9">Single-pass membrane protein</topology>
    </subcellularLocation>
    <subcellularLocation>
        <location evidence="1">Membrane</location>
    </subcellularLocation>
</comment>
<evidence type="ECO:0000256" key="5">
    <source>
        <dbReference type="ARBA" id="ARBA00022927"/>
    </source>
</evidence>
<evidence type="ECO:0000256" key="6">
    <source>
        <dbReference type="ARBA" id="ARBA00022989"/>
    </source>
</evidence>
<evidence type="ECO:0000313" key="10">
    <source>
        <dbReference type="EMBL" id="PIR70010.1"/>
    </source>
</evidence>
<keyword evidence="3 9" id="KW-1003">Cell membrane</keyword>
<dbReference type="InterPro" id="IPR005807">
    <property type="entry name" value="SecE_bac"/>
</dbReference>
<dbReference type="InterPro" id="IPR038379">
    <property type="entry name" value="SecE_sf"/>
</dbReference>
<reference evidence="11" key="1">
    <citation type="submission" date="2017-09" db="EMBL/GenBank/DDBJ databases">
        <title>Depth-based differentiation of microbial function through sediment-hosted aquifers and enrichment of novel symbionts in the deep terrestrial subsurface.</title>
        <authorList>
            <person name="Probst A.J."/>
            <person name="Ladd B."/>
            <person name="Jarett J.K."/>
            <person name="Geller-Mcgrath D.E."/>
            <person name="Sieber C.M.K."/>
            <person name="Emerson J.B."/>
            <person name="Anantharaman K."/>
            <person name="Thomas B.C."/>
            <person name="Malmstrom R."/>
            <person name="Stieglmeier M."/>
            <person name="Klingl A."/>
            <person name="Woyke T."/>
            <person name="Ryan C.M."/>
            <person name="Banfield J.F."/>
        </authorList>
    </citation>
    <scope>NUCLEOTIDE SEQUENCE [LARGE SCALE GENOMIC DNA]</scope>
</reference>
<dbReference type="Proteomes" id="UP000231503">
    <property type="component" value="Unassembled WGS sequence"/>
</dbReference>
<dbReference type="EMBL" id="PFCO01000001">
    <property type="protein sequence ID" value="PIR70010.1"/>
    <property type="molecule type" value="Genomic_DNA"/>
</dbReference>
<comment type="function">
    <text evidence="9">Essential subunit of the Sec protein translocation channel SecYEG. Clamps together the 2 halves of SecY. May contact the channel plug during translocation.</text>
</comment>